<accession>A0AAV6Z072</accession>
<reference evidence="2" key="1">
    <citation type="thesis" date="2020" institute="ProQuest LLC" country="789 East Eisenhower Parkway, Ann Arbor, MI, USA">
        <title>Comparative Genomics and Chromosome Evolution.</title>
        <authorList>
            <person name="Mudd A.B."/>
        </authorList>
    </citation>
    <scope>NUCLEOTIDE SEQUENCE</scope>
    <source>
        <strain evidence="2">237g6f4</strain>
        <tissue evidence="2">Blood</tissue>
    </source>
</reference>
<sequence length="87" mass="9587">MTLTPQMPHSIDVAPPPAHYTSTTTATRRTRPQHDTEPGHNSHAGRRGLDPEGEREGLDCAAPHHLPQRGATSTEHKPVHHRACCIY</sequence>
<comment type="caution">
    <text evidence="2">The sequence shown here is derived from an EMBL/GenBank/DDBJ whole genome shotgun (WGS) entry which is preliminary data.</text>
</comment>
<organism evidence="2 3">
    <name type="scientific">Engystomops pustulosus</name>
    <name type="common">Tungara frog</name>
    <name type="synonym">Physalaemus pustulosus</name>
    <dbReference type="NCBI Taxonomy" id="76066"/>
    <lineage>
        <taxon>Eukaryota</taxon>
        <taxon>Metazoa</taxon>
        <taxon>Chordata</taxon>
        <taxon>Craniata</taxon>
        <taxon>Vertebrata</taxon>
        <taxon>Euteleostomi</taxon>
        <taxon>Amphibia</taxon>
        <taxon>Batrachia</taxon>
        <taxon>Anura</taxon>
        <taxon>Neobatrachia</taxon>
        <taxon>Hyloidea</taxon>
        <taxon>Leptodactylidae</taxon>
        <taxon>Leiuperinae</taxon>
        <taxon>Engystomops</taxon>
    </lineage>
</organism>
<keyword evidence="3" id="KW-1185">Reference proteome</keyword>
<dbReference type="EMBL" id="WNYA01004137">
    <property type="protein sequence ID" value="KAG8542979.1"/>
    <property type="molecule type" value="Genomic_DNA"/>
</dbReference>
<gene>
    <name evidence="2" type="ORF">GDO81_025674</name>
</gene>
<evidence type="ECO:0000313" key="3">
    <source>
        <dbReference type="Proteomes" id="UP000824782"/>
    </source>
</evidence>
<evidence type="ECO:0000256" key="1">
    <source>
        <dbReference type="SAM" id="MobiDB-lite"/>
    </source>
</evidence>
<evidence type="ECO:0000313" key="2">
    <source>
        <dbReference type="EMBL" id="KAG8542979.1"/>
    </source>
</evidence>
<dbReference type="AlphaFoldDB" id="A0AAV6Z072"/>
<feature type="compositionally biased region" description="Basic and acidic residues" evidence="1">
    <location>
        <begin position="47"/>
        <end position="58"/>
    </location>
</feature>
<name>A0AAV6Z072_ENGPU</name>
<protein>
    <submittedName>
        <fullName evidence="2">Uncharacterized protein</fullName>
    </submittedName>
</protein>
<proteinExistence type="predicted"/>
<dbReference type="Proteomes" id="UP000824782">
    <property type="component" value="Unassembled WGS sequence"/>
</dbReference>
<feature type="region of interest" description="Disordered" evidence="1">
    <location>
        <begin position="1"/>
        <end position="81"/>
    </location>
</feature>